<dbReference type="Gene3D" id="3.40.50.1980">
    <property type="entry name" value="Nitrogenase molybdenum iron protein domain"/>
    <property type="match status" value="2"/>
</dbReference>
<evidence type="ECO:0000313" key="8">
    <source>
        <dbReference type="EMBL" id="OAQ14574.1"/>
    </source>
</evidence>
<evidence type="ECO:0000256" key="2">
    <source>
        <dbReference type="ARBA" id="ARBA00011028"/>
    </source>
</evidence>
<accession>A0A179CXC7</accession>
<proteinExistence type="inferred from homology"/>
<name>A0A179CXC7_BIBTR</name>
<dbReference type="PANTHER" id="PTHR42953">
    <property type="entry name" value="HIGH-AFFINITY ZINC UPTAKE SYSTEM PROTEIN ZNUA-RELATED"/>
    <property type="match status" value="1"/>
</dbReference>
<dbReference type="InterPro" id="IPR006127">
    <property type="entry name" value="ZnuA-like"/>
</dbReference>
<comment type="subcellular location">
    <subcellularLocation>
        <location evidence="1">Cell envelope</location>
    </subcellularLocation>
</comment>
<evidence type="ECO:0000256" key="5">
    <source>
        <dbReference type="ARBA" id="ARBA00022729"/>
    </source>
</evidence>
<evidence type="ECO:0000256" key="7">
    <source>
        <dbReference type="SAM" id="SignalP"/>
    </source>
</evidence>
<reference evidence="8 9" key="1">
    <citation type="submission" date="2014-01" db="EMBL/GenBank/DDBJ databases">
        <authorList>
            <person name="Zuccon D."/>
        </authorList>
    </citation>
    <scope>NUCLEOTIDE SEQUENCE [LARGE SCALE GENOMIC DNA]</scope>
    <source>
        <strain evidence="8 9">Y31</strain>
    </source>
</reference>
<gene>
    <name evidence="8" type="ORF">F480_09520</name>
</gene>
<feature type="chain" id="PRO_5008100072" evidence="7">
    <location>
        <begin position="21"/>
        <end position="292"/>
    </location>
</feature>
<dbReference type="InterPro" id="IPR050492">
    <property type="entry name" value="Bact_metal-bind_prot9"/>
</dbReference>
<dbReference type="PANTHER" id="PTHR42953:SF1">
    <property type="entry name" value="METAL-BINDING PROTEIN HI_0362-RELATED"/>
    <property type="match status" value="1"/>
</dbReference>
<keyword evidence="4" id="KW-0479">Metal-binding</keyword>
<organism evidence="8 9">
    <name type="scientific">Bibersteinia trehalosi Y31</name>
    <dbReference type="NCBI Taxonomy" id="1261658"/>
    <lineage>
        <taxon>Bacteria</taxon>
        <taxon>Pseudomonadati</taxon>
        <taxon>Pseudomonadota</taxon>
        <taxon>Gammaproteobacteria</taxon>
        <taxon>Pasteurellales</taxon>
        <taxon>Pasteurellaceae</taxon>
        <taxon>Bibersteinia</taxon>
    </lineage>
</organism>
<evidence type="ECO:0000313" key="9">
    <source>
        <dbReference type="Proteomes" id="UP000078358"/>
    </source>
</evidence>
<evidence type="ECO:0000256" key="1">
    <source>
        <dbReference type="ARBA" id="ARBA00004196"/>
    </source>
</evidence>
<dbReference type="CDD" id="cd01137">
    <property type="entry name" value="PsaA"/>
    <property type="match status" value="1"/>
</dbReference>
<dbReference type="GO" id="GO:0030313">
    <property type="term" value="C:cell envelope"/>
    <property type="evidence" value="ECO:0007669"/>
    <property type="project" value="UniProtKB-SubCell"/>
</dbReference>
<dbReference type="InterPro" id="IPR006129">
    <property type="entry name" value="AdhesinB"/>
</dbReference>
<evidence type="ECO:0000256" key="3">
    <source>
        <dbReference type="ARBA" id="ARBA00022448"/>
    </source>
</evidence>
<dbReference type="PATRIC" id="fig|1261658.3.peg.1902"/>
<dbReference type="Proteomes" id="UP000078358">
    <property type="component" value="Unassembled WGS sequence"/>
</dbReference>
<sequence>MKKLLVLLSSALLLANPLAAKQFKAVTTFTVIQDIAQNVAGDAAVVESITKPGAEIHEYQPTPQDIVKAQSADLVLWNGMGLESWFERFFSQVKGKPSVLVTEGIQPIAIAEGPYKDNPNPHAWMSPKNALVYIENIRKAFVEHDPANAETYNRNAKAYAEKIMALDEPLRAKLNAVPKARRWLVTSEGAFSYLAADYGFKELYLWAINADEQGSPQQIRKVIDQVRQHKIPVVFSESTVSDKPAKQVAKETGAVYGGVLYVDSLSTADGEVPTYIDLLKVTVSTIVEGFKQ</sequence>
<evidence type="ECO:0000256" key="4">
    <source>
        <dbReference type="ARBA" id="ARBA00022723"/>
    </source>
</evidence>
<dbReference type="PRINTS" id="PR00690">
    <property type="entry name" value="ADHESNFAMILY"/>
</dbReference>
<dbReference type="InterPro" id="IPR006128">
    <property type="entry name" value="Lipoprotein_PsaA-like"/>
</dbReference>
<keyword evidence="5 7" id="KW-0732">Signal</keyword>
<dbReference type="SUPFAM" id="SSF53807">
    <property type="entry name" value="Helical backbone' metal receptor"/>
    <property type="match status" value="1"/>
</dbReference>
<evidence type="ECO:0000256" key="6">
    <source>
        <dbReference type="RuleBase" id="RU003512"/>
    </source>
</evidence>
<comment type="caution">
    <text evidence="8">The sequence shown here is derived from an EMBL/GenBank/DDBJ whole genome shotgun (WGS) entry which is preliminary data.</text>
</comment>
<feature type="signal peptide" evidence="7">
    <location>
        <begin position="1"/>
        <end position="20"/>
    </location>
</feature>
<dbReference type="EMBL" id="JACI01000002">
    <property type="protein sequence ID" value="OAQ14574.1"/>
    <property type="molecule type" value="Genomic_DNA"/>
</dbReference>
<dbReference type="GO" id="GO:0030001">
    <property type="term" value="P:metal ion transport"/>
    <property type="evidence" value="ECO:0007669"/>
    <property type="project" value="InterPro"/>
</dbReference>
<dbReference type="GO" id="GO:0007155">
    <property type="term" value="P:cell adhesion"/>
    <property type="evidence" value="ECO:0007669"/>
    <property type="project" value="InterPro"/>
</dbReference>
<keyword evidence="3 6" id="KW-0813">Transport</keyword>
<dbReference type="PRINTS" id="PR00691">
    <property type="entry name" value="ADHESINB"/>
</dbReference>
<comment type="similarity">
    <text evidence="2 6">Belongs to the bacterial solute-binding protein 9 family.</text>
</comment>
<dbReference type="Pfam" id="PF01297">
    <property type="entry name" value="ZnuA"/>
    <property type="match status" value="1"/>
</dbReference>
<dbReference type="AlphaFoldDB" id="A0A179CXC7"/>
<dbReference type="RefSeq" id="WP_064318883.1">
    <property type="nucleotide sequence ID" value="NZ_JACI01000002.1"/>
</dbReference>
<protein>
    <submittedName>
        <fullName evidence="8">Periplasmic chelated iron-binding protein yfeA</fullName>
    </submittedName>
</protein>
<dbReference type="GO" id="GO:0046872">
    <property type="term" value="F:metal ion binding"/>
    <property type="evidence" value="ECO:0007669"/>
    <property type="project" value="UniProtKB-KW"/>
</dbReference>